<dbReference type="EMBL" id="MF766045">
    <property type="protein sequence ID" value="ATI18768.1"/>
    <property type="molecule type" value="Genomic_DNA"/>
</dbReference>
<protein>
    <submittedName>
        <fullName evidence="2">Uncharacterized protein</fullName>
    </submittedName>
</protein>
<feature type="region of interest" description="Disordered" evidence="1">
    <location>
        <begin position="56"/>
        <end position="130"/>
    </location>
</feature>
<reference evidence="3" key="1">
    <citation type="submission" date="2017-08" db="EMBL/GenBank/DDBJ databases">
        <authorList>
            <person name="de Groot N.N."/>
        </authorList>
    </citation>
    <scope>NUCLEOTIDE SEQUENCE [LARGE SCALE GENOMIC DNA]</scope>
</reference>
<feature type="compositionally biased region" description="Basic and acidic residues" evidence="1">
    <location>
        <begin position="73"/>
        <end position="91"/>
    </location>
</feature>
<sequence>MDTELMRHIRTLRLAGLSYSQMVKWGVALLADVYRAAWQYRVVPFPETPELQSYIYAKGAKASGPPFPEDTEETPHEEAPADRDPDRRRAGLPDLELPGLGLAGLQPEAGDPAGEGEVRPGVPHPYAAVR</sequence>
<gene>
    <name evidence="2" type="ORF">SEA_DAUDAU_67</name>
</gene>
<dbReference type="Proteomes" id="UP000229313">
    <property type="component" value="Segment"/>
</dbReference>
<evidence type="ECO:0000313" key="2">
    <source>
        <dbReference type="EMBL" id="ATI18768.1"/>
    </source>
</evidence>
<evidence type="ECO:0000256" key="1">
    <source>
        <dbReference type="SAM" id="MobiDB-lite"/>
    </source>
</evidence>
<proteinExistence type="predicted"/>
<accession>A0A291LHB4</accession>
<evidence type="ECO:0000313" key="3">
    <source>
        <dbReference type="Proteomes" id="UP000229313"/>
    </source>
</evidence>
<name>A0A291LHB4_9CAUD</name>
<keyword evidence="3" id="KW-1185">Reference proteome</keyword>
<feature type="compositionally biased region" description="Low complexity" evidence="1">
    <location>
        <begin position="92"/>
        <end position="110"/>
    </location>
</feature>
<organism evidence="2 3">
    <name type="scientific">Streptomyces phage Daudau</name>
    <dbReference type="NCBI Taxonomy" id="2041206"/>
    <lineage>
        <taxon>Viruses</taxon>
        <taxon>Duplodnaviria</taxon>
        <taxon>Heunggongvirae</taxon>
        <taxon>Uroviricota</taxon>
        <taxon>Caudoviricetes</taxon>
        <taxon>Arquatrovirinae</taxon>
        <taxon>Caelumvirus</taxon>
        <taxon>Caelumvirus daudau</taxon>
    </lineage>
</organism>